<dbReference type="GO" id="GO:0006417">
    <property type="term" value="P:regulation of translation"/>
    <property type="evidence" value="ECO:0007669"/>
    <property type="project" value="TreeGrafter"/>
</dbReference>
<dbReference type="GO" id="GO:0005829">
    <property type="term" value="C:cytosol"/>
    <property type="evidence" value="ECO:0007669"/>
    <property type="project" value="TreeGrafter"/>
</dbReference>
<name>A0A9K3LRS4_9STRA</name>
<evidence type="ECO:0000313" key="6">
    <source>
        <dbReference type="Proteomes" id="UP000693970"/>
    </source>
</evidence>
<comment type="caution">
    <text evidence="5">The sequence shown here is derived from an EMBL/GenBank/DDBJ whole genome shotgun (WGS) entry which is preliminary data.</text>
</comment>
<dbReference type="Pfam" id="PF24987">
    <property type="entry name" value="HEAT_EF3_N"/>
    <property type="match status" value="1"/>
</dbReference>
<reference evidence="5" key="1">
    <citation type="journal article" date="2021" name="Sci. Rep.">
        <title>Diploid genomic architecture of Nitzschia inconspicua, an elite biomass production diatom.</title>
        <authorList>
            <person name="Oliver A."/>
            <person name="Podell S."/>
            <person name="Pinowska A."/>
            <person name="Traller J.C."/>
            <person name="Smith S.R."/>
            <person name="McClure R."/>
            <person name="Beliaev A."/>
            <person name="Bohutskyi P."/>
            <person name="Hill E.A."/>
            <person name="Rabines A."/>
            <person name="Zheng H."/>
            <person name="Allen L.Z."/>
            <person name="Kuo A."/>
            <person name="Grigoriev I.V."/>
            <person name="Allen A.E."/>
            <person name="Hazlebeck D."/>
            <person name="Allen E.E."/>
        </authorList>
    </citation>
    <scope>NUCLEOTIDE SEQUENCE</scope>
    <source>
        <strain evidence="5">Hildebrandi</strain>
    </source>
</reference>
<dbReference type="InterPro" id="IPR034085">
    <property type="entry name" value="TOG"/>
</dbReference>
<accession>A0A9K3LRS4</accession>
<feature type="repeat" description="HEAT" evidence="2">
    <location>
        <begin position="1970"/>
        <end position="2008"/>
    </location>
</feature>
<dbReference type="GO" id="GO:0034198">
    <property type="term" value="P:cellular response to amino acid starvation"/>
    <property type="evidence" value="ECO:0007669"/>
    <property type="project" value="TreeGrafter"/>
</dbReference>
<evidence type="ECO:0000256" key="2">
    <source>
        <dbReference type="PROSITE-ProRule" id="PRU00103"/>
    </source>
</evidence>
<dbReference type="InterPro" id="IPR021133">
    <property type="entry name" value="HEAT_type_2"/>
</dbReference>
<reference evidence="5" key="2">
    <citation type="submission" date="2021-04" db="EMBL/GenBank/DDBJ databases">
        <authorList>
            <person name="Podell S."/>
        </authorList>
    </citation>
    <scope>NUCLEOTIDE SEQUENCE</scope>
    <source>
        <strain evidence="5">Hildebrandi</strain>
    </source>
</reference>
<dbReference type="GO" id="GO:0019887">
    <property type="term" value="F:protein kinase regulator activity"/>
    <property type="evidence" value="ECO:0007669"/>
    <property type="project" value="TreeGrafter"/>
</dbReference>
<feature type="region of interest" description="Disordered" evidence="3">
    <location>
        <begin position="1260"/>
        <end position="1290"/>
    </location>
</feature>
<evidence type="ECO:0000256" key="3">
    <source>
        <dbReference type="SAM" id="MobiDB-lite"/>
    </source>
</evidence>
<dbReference type="PANTHER" id="PTHR23346:SF7">
    <property type="entry name" value="STALLED RIBOSOME SENSOR GCN1"/>
    <property type="match status" value="1"/>
</dbReference>
<dbReference type="InterPro" id="IPR057546">
    <property type="entry name" value="HEAT_GCN1"/>
</dbReference>
<protein>
    <submittedName>
        <fullName evidence="5">Heat repeat-containing protein</fullName>
    </submittedName>
</protein>
<proteinExistence type="predicted"/>
<organism evidence="5 6">
    <name type="scientific">Nitzschia inconspicua</name>
    <dbReference type="NCBI Taxonomy" id="303405"/>
    <lineage>
        <taxon>Eukaryota</taxon>
        <taxon>Sar</taxon>
        <taxon>Stramenopiles</taxon>
        <taxon>Ochrophyta</taxon>
        <taxon>Bacillariophyta</taxon>
        <taxon>Bacillariophyceae</taxon>
        <taxon>Bacillariophycidae</taxon>
        <taxon>Bacillariales</taxon>
        <taxon>Bacillariaceae</taxon>
        <taxon>Nitzschia</taxon>
    </lineage>
</organism>
<gene>
    <name evidence="5" type="ORF">IV203_030011</name>
</gene>
<feature type="repeat" description="HEAT" evidence="2">
    <location>
        <begin position="1613"/>
        <end position="1649"/>
    </location>
</feature>
<dbReference type="PROSITE" id="PS50077">
    <property type="entry name" value="HEAT_REPEAT"/>
    <property type="match status" value="5"/>
</dbReference>
<dbReference type="Pfam" id="PF24984">
    <property type="entry name" value="HEAT_EF3_GNC1"/>
    <property type="match status" value="1"/>
</dbReference>
<keyword evidence="1" id="KW-0677">Repeat</keyword>
<dbReference type="EMBL" id="JAGRRH010000007">
    <property type="protein sequence ID" value="KAG7367340.1"/>
    <property type="molecule type" value="Genomic_DNA"/>
</dbReference>
<feature type="repeat" description="HEAT" evidence="2">
    <location>
        <begin position="1812"/>
        <end position="1850"/>
    </location>
</feature>
<feature type="compositionally biased region" description="Low complexity" evidence="3">
    <location>
        <begin position="1266"/>
        <end position="1276"/>
    </location>
</feature>
<dbReference type="PANTHER" id="PTHR23346">
    <property type="entry name" value="TRANSLATIONAL ACTIVATOR GCN1-RELATED"/>
    <property type="match status" value="1"/>
</dbReference>
<dbReference type="Pfam" id="PF25801">
    <property type="entry name" value="HEAT_GCN1_C_2"/>
    <property type="match status" value="1"/>
</dbReference>
<evidence type="ECO:0000259" key="4">
    <source>
        <dbReference type="SMART" id="SM01349"/>
    </source>
</evidence>
<sequence length="2843" mass="306498">MVELDDEKDDMFVLALIRDLALSRSDCVSEQKRNDLMRLVENFLSEKPGSRKALAEASEIRCTSKGAYKRTARIYCVSIRHEIQDMETRKKLCLGLSSILKKSKDGNLVNECKQSLGIGGKKKRDDSEKIQQIFKQIASDNQSTLGIPALALLETTNWELFVKLTLNSDTIATVGDIELCRCILKNMDKDIWEKTVGPAAILKLKAKPESVLGLMEGMTRVLDAKVLATSKIIADEYLPVLTKNLKSPRDSVRELSSLILQNIAKAAIRTSFAAEGESTVSKGCLVKLLDGVADTKSLTQPHQRLIVYNTFFEIGRHMMGTASNFTVSRSKSKGSQHDIREVYFPIEAEAVSTVLTGLCAAVNKEAKSATENRDIGIKALVAWTVIAKRNANGGGSGYEEALSFIRKPVIAKNGSEALAVVGAMVRQVHHDTVEKLLLDLWKDESFSKGLDAFIEDGNKKQTTLSSIPPVDGLLAVYLNLLYSSVSSTKLSALVEQALSAGSFPVEKTSFVFGKAITSALPCNPLVGQMLPHTIALYSKCSSTGKTTPTKLKHSSSEVRALACCITHPASIGMQTPAEAVETIVQTIIDCKQIAEPLVMSLWERINDLSLEYQMLQDSLNENRLSREDTKIVALKGSGNPSGSHSGACVGSVRRVARFLSTCTLSASALVQALTLMHSGTSTRANGQQRATLVKNTSQGLRVWLEACPDAEEEAVANMAQIIAEQAGLATKISGSGEISEAIHLSSQSLLLSLGGMACNVSSLADNPSDTVMRPFSFAKILLTEGVSLRLADFLSETMKDIAGLTTTDIGIYRSRTGTVFTEQHLGSGNGSVMKESGKGRLTEDEEWELQLKKEMAKKRASSGEALSVSSKDDKKLIEEQDKKRLSLKMLFDKKFRRLLASVESLVASDIEIGNLCLPLLSPSVLCLSILDCPAMTEIPGMKVKSMKTLTCLATCVYEIQEEYAPMMAVALQISCSQKSKDCSGKMPGKGFDSLDLHISPLPSPCEPAAATIFEMDEFQDQLSGASFSFLFPVIRAALMGPRTTPGCEGALRVLERHTVMLAGEECDVFIKRLRIDMVSSVLELLKHDRAQAFNDPNPYDTLIACYHTDETDYSVGPALSTAELAPLLDERGALGGKNCRAAAMMALGSIAENHKKLLKNNPLVENRIWLNCFDENESVRAEARKTWGIVQDQVITSDDLPSPPTMYAVPLLSLLNNGDQCIAAAAAQAYSQGMKAHPNTVNRNIQKLCSAYIESFPSPGDENEQSIASSSSSMQSKVAPTPVKKPLVSTGLKKQSVKKSALQVAGIGQPKKKTVKKNSAVVSALLKPKQERTLDQAMLESQFNIGPKKTPAEKDSPEKASDRLGIIKALATIPPVNLDMDIDTLKLLTSFLMTYGIADGNESVNTASRDTLRDVIAAYGSSDEAISFLLPRLEDILKKGITDNESLGDLSRAKIPRGPSASNQRKVGAVVALGSVSLHLRGPENASKIDSSVDMLLESLKTPNASVQASVADALAKLMKKGNTQDRVKEILDQLMNSCLEGKSTSTRQGAAYGIAASVKGSGIATLKKFNVVARLEEACSTGSSMNKEGSLYAIQSLCSHLGLLFEPYVIVLLPSLLKCFGDGSDNVRKAASQAVGVIMSKLSAHGVKLVLPAVLTSFNDNSWRTKQASINMLGSMSHLAPKQLASALPKVVPKLTEAFADTHPKVKASAQAALDEISSVIRNPEIHDISTVLLKALTDPADNTLPALEALIATEFLHAIDAPSLALIVPILHRGLRDRAAATKRYAALITGNICTMINDPRDFIPYLPTLMPDLKSSLLDPIPDVRSIAAKALGSLTRGLGEDSLPDMRPWLIDQLRSGGLSSAERSGAAQGLTEVLIASGSATVDSVMLNDILPLACHPSPSTQEGVLWVLCFLPPALGQGFTSMLDNSLPPLINGLSDEHEQVRDVAMRAGRVLIKSHGKVHFDKILPILQSGMGDVDFRIRLSSLMLLGDLLSMIGGTTVLRTDGDTQDDIRRAERAQAQLTLALGIQTRNRVLSDIYLARSDNAVAVRQAAVQVWKTVVSVTGRTLRQILQTLVGRVVSDLASGDIEKTETAGKCLGDIVGKLGDSVLPEIIPVLRNSLYVGDDDTRRGVCVGLTEVIGSSTKDQILRFLDIIVKVIQDALCDDDVSVREIAASSFQNLYNLVGSKAMDEVVPSIMVSLESSDDEALRERALNGLTGILSIRSKELLPYIIPRLIQQPITQNHAKALSSIATVTQDTLFVHFRTIVPAVLSNLSSGLSENQESEDAVRNCARAIFEFADESGVNSLIGVIAAYCSNDKPEMRRESCWAMQTFVEARKDKTDFYDDIPVIIRELIQRFNDENMDVVKAANAAFSALSKHVPPEELAKHIEYMRNLINSMVSDARRRKGGVGDGEFFLPGFNIPKGLEPLLPIYQRGILYGTPTIREASAAGLGEVITLTSNKYLAGPLIIKMTGPLLRIVGDRNPSNVKIAILKTLGLILVKGGPALRAFVPQFQTTFVKALSDPSRQVRVEAISALGLLMPLSTRVDPLIKELVSGSLGKGADDGGSVVVVQTATLEALAVVLEKGGEKAKLPDSIPSALEASTTLIVHSDESVREAAAKVLGASCDILGPSKATEILHQNILFDSSGDDSSDVRHGKACSIRRVVSTNVGKELDPSVISEVLSLSTQYMKDDELTVQEAGIVSVGAVVGRSVDAAAALRMVEPDLLSLMGDLKQRLETHQALARCLCLALQLADVPSRVAFLGTTLLGACLKLAMSGSQRVQFAFNDVLWLALNVADGQDGLNEYSSTAMFEDARQMKSLHSKVLVKMKKITILDD</sequence>
<feature type="repeat" description="HEAT" evidence="2">
    <location>
        <begin position="2159"/>
        <end position="2196"/>
    </location>
</feature>
<feature type="repeat" description="HEAT" evidence="2">
    <location>
        <begin position="1692"/>
        <end position="1729"/>
    </location>
</feature>
<evidence type="ECO:0000313" key="5">
    <source>
        <dbReference type="EMBL" id="KAG7367340.1"/>
    </source>
</evidence>
<keyword evidence="6" id="KW-1185">Reference proteome</keyword>
<evidence type="ECO:0000256" key="1">
    <source>
        <dbReference type="ARBA" id="ARBA00022737"/>
    </source>
</evidence>
<feature type="domain" description="TOG" evidence="4">
    <location>
        <begin position="2429"/>
        <end position="2659"/>
    </location>
</feature>
<dbReference type="SMART" id="SM01349">
    <property type="entry name" value="TOG"/>
    <property type="match status" value="2"/>
</dbReference>
<feature type="domain" description="TOG" evidence="4">
    <location>
        <begin position="1518"/>
        <end position="1752"/>
    </location>
</feature>
<dbReference type="Proteomes" id="UP000693970">
    <property type="component" value="Unassembled WGS sequence"/>
</dbReference>
<dbReference type="Pfam" id="PF23271">
    <property type="entry name" value="HEAT_GCN1"/>
    <property type="match status" value="1"/>
</dbReference>
<dbReference type="OrthoDB" id="5148094at2759"/>